<gene>
    <name evidence="5" type="ORF">ACFSUS_16895</name>
</gene>
<dbReference type="SUPFAM" id="SSF100950">
    <property type="entry name" value="NagB/RpiA/CoA transferase-like"/>
    <property type="match status" value="1"/>
</dbReference>
<dbReference type="InterPro" id="IPR037171">
    <property type="entry name" value="NagB/RpiA_transferase-like"/>
</dbReference>
<name>A0ABW5M7H2_9BACT</name>
<keyword evidence="4" id="KW-0460">Magnesium</keyword>
<dbReference type="EMBL" id="JBHULN010000010">
    <property type="protein sequence ID" value="MFD2572321.1"/>
    <property type="molecule type" value="Genomic_DNA"/>
</dbReference>
<dbReference type="EC" id="6.3.3.2" evidence="4"/>
<keyword evidence="3 4" id="KW-0067">ATP-binding</keyword>
<evidence type="ECO:0000256" key="4">
    <source>
        <dbReference type="RuleBase" id="RU361279"/>
    </source>
</evidence>
<comment type="similarity">
    <text evidence="1 4">Belongs to the 5-formyltetrahydrofolate cyclo-ligase family.</text>
</comment>
<protein>
    <recommendedName>
        <fullName evidence="4">5-formyltetrahydrofolate cyclo-ligase</fullName>
        <ecNumber evidence="4">6.3.3.2</ecNumber>
    </recommendedName>
</protein>
<comment type="cofactor">
    <cofactor evidence="4">
        <name>Mg(2+)</name>
        <dbReference type="ChEBI" id="CHEBI:18420"/>
    </cofactor>
</comment>
<evidence type="ECO:0000256" key="2">
    <source>
        <dbReference type="ARBA" id="ARBA00022741"/>
    </source>
</evidence>
<dbReference type="RefSeq" id="WP_381524594.1">
    <property type="nucleotide sequence ID" value="NZ_JBHULN010000010.1"/>
</dbReference>
<dbReference type="PIRSF" id="PIRSF006806">
    <property type="entry name" value="FTHF_cligase"/>
    <property type="match status" value="1"/>
</dbReference>
<keyword evidence="6" id="KW-1185">Reference proteome</keyword>
<proteinExistence type="inferred from homology"/>
<evidence type="ECO:0000313" key="5">
    <source>
        <dbReference type="EMBL" id="MFD2572321.1"/>
    </source>
</evidence>
<dbReference type="InterPro" id="IPR002698">
    <property type="entry name" value="FTHF_cligase"/>
</dbReference>
<keyword evidence="2 4" id="KW-0547">Nucleotide-binding</keyword>
<evidence type="ECO:0000256" key="3">
    <source>
        <dbReference type="ARBA" id="ARBA00022840"/>
    </source>
</evidence>
<dbReference type="PANTHER" id="PTHR23407:SF1">
    <property type="entry name" value="5-FORMYLTETRAHYDROFOLATE CYCLO-LIGASE"/>
    <property type="match status" value="1"/>
</dbReference>
<dbReference type="GO" id="GO:0030272">
    <property type="term" value="F:5-formyltetrahydrofolate cyclo-ligase activity"/>
    <property type="evidence" value="ECO:0007669"/>
    <property type="project" value="UniProtKB-EC"/>
</dbReference>
<comment type="catalytic activity">
    <reaction evidence="4">
        <text>(6S)-5-formyl-5,6,7,8-tetrahydrofolate + ATP = (6R)-5,10-methenyltetrahydrofolate + ADP + phosphate</text>
        <dbReference type="Rhea" id="RHEA:10488"/>
        <dbReference type="ChEBI" id="CHEBI:30616"/>
        <dbReference type="ChEBI" id="CHEBI:43474"/>
        <dbReference type="ChEBI" id="CHEBI:57455"/>
        <dbReference type="ChEBI" id="CHEBI:57457"/>
        <dbReference type="ChEBI" id="CHEBI:456216"/>
        <dbReference type="EC" id="6.3.3.2"/>
    </reaction>
</comment>
<evidence type="ECO:0000313" key="6">
    <source>
        <dbReference type="Proteomes" id="UP001597469"/>
    </source>
</evidence>
<dbReference type="InterPro" id="IPR024185">
    <property type="entry name" value="FTHF_cligase-like_sf"/>
</dbReference>
<dbReference type="Gene3D" id="3.40.50.10420">
    <property type="entry name" value="NagB/RpiA/CoA transferase-like"/>
    <property type="match status" value="1"/>
</dbReference>
<sequence>MTKAELRTQYLAQRRALSAKDVEKLSTTIAGNTLAYAPVKELISSSTVGFKPKMIHVFLPIVQQNEVNTWPIIHRIWGSYVNVQIVVSVTDMSTRHLLHYELTPDTALLNNRWGIPEPVVWQRQPVRSESIDLILVPLLAFDQQGHRVGYGGGFYDRFLAECRPDCLKVGLSLFEPVERIDEVEITDVRLDKCVTPQSVYSFMHLS</sequence>
<dbReference type="PANTHER" id="PTHR23407">
    <property type="entry name" value="ATPASE INHIBITOR/5-FORMYLTETRAHYDROFOLATE CYCLO-LIGASE"/>
    <property type="match status" value="1"/>
</dbReference>
<dbReference type="NCBIfam" id="TIGR02727">
    <property type="entry name" value="MTHFS_bact"/>
    <property type="match status" value="1"/>
</dbReference>
<reference evidence="6" key="1">
    <citation type="journal article" date="2019" name="Int. J. Syst. Evol. Microbiol.">
        <title>The Global Catalogue of Microorganisms (GCM) 10K type strain sequencing project: providing services to taxonomists for standard genome sequencing and annotation.</title>
        <authorList>
            <consortium name="The Broad Institute Genomics Platform"/>
            <consortium name="The Broad Institute Genome Sequencing Center for Infectious Disease"/>
            <person name="Wu L."/>
            <person name="Ma J."/>
        </authorList>
    </citation>
    <scope>NUCLEOTIDE SEQUENCE [LARGE SCALE GENOMIC DNA]</scope>
    <source>
        <strain evidence="6">KCTC 42805</strain>
    </source>
</reference>
<dbReference type="Proteomes" id="UP001597469">
    <property type="component" value="Unassembled WGS sequence"/>
</dbReference>
<organism evidence="5 6">
    <name type="scientific">Spirosoma soli</name>
    <dbReference type="NCBI Taxonomy" id="1770529"/>
    <lineage>
        <taxon>Bacteria</taxon>
        <taxon>Pseudomonadati</taxon>
        <taxon>Bacteroidota</taxon>
        <taxon>Cytophagia</taxon>
        <taxon>Cytophagales</taxon>
        <taxon>Cytophagaceae</taxon>
        <taxon>Spirosoma</taxon>
    </lineage>
</organism>
<dbReference type="Pfam" id="PF01812">
    <property type="entry name" value="5-FTHF_cyc-lig"/>
    <property type="match status" value="1"/>
</dbReference>
<comment type="caution">
    <text evidence="5">The sequence shown here is derived from an EMBL/GenBank/DDBJ whole genome shotgun (WGS) entry which is preliminary data.</text>
</comment>
<keyword evidence="4" id="KW-0479">Metal-binding</keyword>
<keyword evidence="5" id="KW-0436">Ligase</keyword>
<evidence type="ECO:0000256" key="1">
    <source>
        <dbReference type="ARBA" id="ARBA00010638"/>
    </source>
</evidence>
<accession>A0ABW5M7H2</accession>